<evidence type="ECO:0000256" key="1">
    <source>
        <dbReference type="ARBA" id="ARBA00022737"/>
    </source>
</evidence>
<dbReference type="SUPFAM" id="SSF48403">
    <property type="entry name" value="Ankyrin repeat"/>
    <property type="match status" value="1"/>
</dbReference>
<feature type="repeat" description="ANK" evidence="3">
    <location>
        <begin position="6"/>
        <end position="38"/>
    </location>
</feature>
<protein>
    <submittedName>
        <fullName evidence="4">Ankyrin repeat domain-containing protein</fullName>
    </submittedName>
</protein>
<dbReference type="Gene3D" id="1.25.40.20">
    <property type="entry name" value="Ankyrin repeat-containing domain"/>
    <property type="match status" value="1"/>
</dbReference>
<evidence type="ECO:0000313" key="5">
    <source>
        <dbReference type="Proteomes" id="UP000766698"/>
    </source>
</evidence>
<comment type="caution">
    <text evidence="4">The sequence shown here is derived from an EMBL/GenBank/DDBJ whole genome shotgun (WGS) entry which is preliminary data.</text>
</comment>
<proteinExistence type="predicted"/>
<reference evidence="5" key="1">
    <citation type="journal article" date="2020" name="Syst. Appl. Microbiol.">
        <title>Streptomyces alkaliterrae sp. nov., isolated from an alkaline soil, and emended descriptions of Streptomyces alkaliphilus, Streptomyces calidiresistens and Streptomyces durbertensis.</title>
        <authorList>
            <person name="Swiecimska M."/>
            <person name="Golinska P."/>
            <person name="Nouioui I."/>
            <person name="Wypij M."/>
            <person name="Rai M."/>
            <person name="Sangal V."/>
            <person name="Goodfellow M."/>
        </authorList>
    </citation>
    <scope>NUCLEOTIDE SEQUENCE [LARGE SCALE GENOMIC DNA]</scope>
    <source>
        <strain evidence="5">DSM 104538</strain>
    </source>
</reference>
<keyword evidence="5" id="KW-1185">Reference proteome</keyword>
<keyword evidence="1" id="KW-0677">Repeat</keyword>
<evidence type="ECO:0000313" key="4">
    <source>
        <dbReference type="EMBL" id="MBB1247011.1"/>
    </source>
</evidence>
<name>A0ABR6ENV1_9ACTN</name>
<dbReference type="PROSITE" id="PS50088">
    <property type="entry name" value="ANK_REPEAT"/>
    <property type="match status" value="2"/>
</dbReference>
<dbReference type="InterPro" id="IPR036770">
    <property type="entry name" value="Ankyrin_rpt-contain_sf"/>
</dbReference>
<feature type="non-terminal residue" evidence="4">
    <location>
        <position position="1"/>
    </location>
</feature>
<dbReference type="PANTHER" id="PTHR24171:SF10">
    <property type="entry name" value="ANKYRIN REPEAT DOMAIN-CONTAINING PROTEIN 29-LIKE"/>
    <property type="match status" value="1"/>
</dbReference>
<organism evidence="4 5">
    <name type="scientific">Streptomyces durbertensis</name>
    <dbReference type="NCBI Taxonomy" id="2448886"/>
    <lineage>
        <taxon>Bacteria</taxon>
        <taxon>Bacillati</taxon>
        <taxon>Actinomycetota</taxon>
        <taxon>Actinomycetes</taxon>
        <taxon>Kitasatosporales</taxon>
        <taxon>Streptomycetaceae</taxon>
        <taxon>Streptomyces</taxon>
    </lineage>
</organism>
<dbReference type="Proteomes" id="UP000766698">
    <property type="component" value="Unassembled WGS sequence"/>
</dbReference>
<dbReference type="SMART" id="SM00248">
    <property type="entry name" value="ANK"/>
    <property type="match status" value="2"/>
</dbReference>
<dbReference type="PROSITE" id="PS50297">
    <property type="entry name" value="ANK_REP_REGION"/>
    <property type="match status" value="2"/>
</dbReference>
<keyword evidence="2 3" id="KW-0040">ANK repeat</keyword>
<accession>A0ABR6ENV1</accession>
<dbReference type="PANTHER" id="PTHR24171">
    <property type="entry name" value="ANKYRIN REPEAT DOMAIN-CONTAINING PROTEIN 39-RELATED"/>
    <property type="match status" value="1"/>
</dbReference>
<feature type="repeat" description="ANK" evidence="3">
    <location>
        <begin position="41"/>
        <end position="73"/>
    </location>
</feature>
<dbReference type="Pfam" id="PF00023">
    <property type="entry name" value="Ank"/>
    <property type="match status" value="2"/>
</dbReference>
<evidence type="ECO:0000256" key="3">
    <source>
        <dbReference type="PROSITE-ProRule" id="PRU00023"/>
    </source>
</evidence>
<evidence type="ECO:0000256" key="2">
    <source>
        <dbReference type="ARBA" id="ARBA00023043"/>
    </source>
</evidence>
<dbReference type="RefSeq" id="WP_182858219.1">
    <property type="nucleotide sequence ID" value="NZ_WMLF01000715.1"/>
</dbReference>
<dbReference type="EMBL" id="WMLF01000715">
    <property type="protein sequence ID" value="MBB1247011.1"/>
    <property type="molecule type" value="Genomic_DNA"/>
</dbReference>
<gene>
    <name evidence="4" type="ORF">GL263_26200</name>
</gene>
<sequence>ARPDPDGTTPLYAASVQDAADIVQLLLAAGAPPNEESGHGDEGLPLCAAASWGHADVVRALLAHGADPHLREDAGTGHNALTWAETGPCADPETLAALRAA</sequence>
<dbReference type="InterPro" id="IPR002110">
    <property type="entry name" value="Ankyrin_rpt"/>
</dbReference>
<dbReference type="PRINTS" id="PR01415">
    <property type="entry name" value="ANKYRIN"/>
</dbReference>